<reference evidence="1" key="1">
    <citation type="submission" date="2023-08" db="EMBL/GenBank/DDBJ databases">
        <authorList>
            <person name="Alioto T."/>
            <person name="Alioto T."/>
            <person name="Gomez Garrido J."/>
        </authorList>
    </citation>
    <scope>NUCLEOTIDE SEQUENCE</scope>
</reference>
<gene>
    <name evidence="1" type="ORF">XNOV1_A009517</name>
</gene>
<dbReference type="EMBL" id="OY660865">
    <property type="protein sequence ID" value="CAJ1050203.1"/>
    <property type="molecule type" value="Genomic_DNA"/>
</dbReference>
<evidence type="ECO:0000313" key="1">
    <source>
        <dbReference type="EMBL" id="CAJ1050203.1"/>
    </source>
</evidence>
<evidence type="ECO:0000313" key="2">
    <source>
        <dbReference type="Proteomes" id="UP001178508"/>
    </source>
</evidence>
<accession>A0AAV1EN87</accession>
<organism evidence="1 2">
    <name type="scientific">Xyrichtys novacula</name>
    <name type="common">Pearly razorfish</name>
    <name type="synonym">Hemipteronotus novacula</name>
    <dbReference type="NCBI Taxonomy" id="13765"/>
    <lineage>
        <taxon>Eukaryota</taxon>
        <taxon>Metazoa</taxon>
        <taxon>Chordata</taxon>
        <taxon>Craniata</taxon>
        <taxon>Vertebrata</taxon>
        <taxon>Euteleostomi</taxon>
        <taxon>Actinopterygii</taxon>
        <taxon>Neopterygii</taxon>
        <taxon>Teleostei</taxon>
        <taxon>Neoteleostei</taxon>
        <taxon>Acanthomorphata</taxon>
        <taxon>Eupercaria</taxon>
        <taxon>Labriformes</taxon>
        <taxon>Labridae</taxon>
        <taxon>Xyrichtys</taxon>
    </lineage>
</organism>
<protein>
    <submittedName>
        <fullName evidence="1">Uncharacterized protein</fullName>
    </submittedName>
</protein>
<keyword evidence="2" id="KW-1185">Reference proteome</keyword>
<dbReference type="AlphaFoldDB" id="A0AAV1EN87"/>
<sequence length="100" mass="11111">MKSILSIPIRGVFEPKASEGPVIFTADGEEEQGCLEARSADLSLYVRHAQKDIYLPIPSAQLHVGPLLNSQSRETRPPCPSIIIWLRRSRAACSFIRPLI</sequence>
<name>A0AAV1EN87_XYRNO</name>
<dbReference type="Proteomes" id="UP001178508">
    <property type="component" value="Chromosome 2"/>
</dbReference>
<proteinExistence type="predicted"/>